<gene>
    <name evidence="1" type="ORF">B7O98_04190</name>
</gene>
<organism evidence="1 2">
    <name type="scientific">Zestosphaera tikiterensis</name>
    <dbReference type="NCBI Taxonomy" id="1973259"/>
    <lineage>
        <taxon>Archaea</taxon>
        <taxon>Thermoproteota</taxon>
        <taxon>Thermoprotei</taxon>
        <taxon>Desulfurococcales</taxon>
        <taxon>Desulfurococcaceae</taxon>
        <taxon>Zestosphaera</taxon>
    </lineage>
</organism>
<protein>
    <submittedName>
        <fullName evidence="1">Uncharacterized protein</fullName>
    </submittedName>
</protein>
<comment type="caution">
    <text evidence="1">The sequence shown here is derived from an EMBL/GenBank/DDBJ whole genome shotgun (WGS) entry which is preliminary data.</text>
</comment>
<dbReference type="AlphaFoldDB" id="A0A2R7Y7V4"/>
<accession>A0A2R7Y7V4</accession>
<evidence type="ECO:0000313" key="1">
    <source>
        <dbReference type="EMBL" id="PUA33621.1"/>
    </source>
</evidence>
<proteinExistence type="predicted"/>
<dbReference type="EMBL" id="NBVN01000002">
    <property type="protein sequence ID" value="PUA33621.1"/>
    <property type="molecule type" value="Genomic_DNA"/>
</dbReference>
<evidence type="ECO:0000313" key="2">
    <source>
        <dbReference type="Proteomes" id="UP000244093"/>
    </source>
</evidence>
<reference evidence="1 2" key="1">
    <citation type="journal article" date="2018" name="Syst. Appl. Microbiol.">
        <title>A new symbiotic nanoarchaeote (Candidatus Nanoclepta minutus) and its host (Zestosphaera tikiterensis gen. nov., sp. nov.) from a New Zealand hot spring.</title>
        <authorList>
            <person name="St John E."/>
            <person name="Liu Y."/>
            <person name="Podar M."/>
            <person name="Stott M.B."/>
            <person name="Meneghin J."/>
            <person name="Chen Z."/>
            <person name="Lagutin K."/>
            <person name="Mitchell K."/>
            <person name="Reysenbach A.L."/>
        </authorList>
    </citation>
    <scope>NUCLEOTIDE SEQUENCE [LARGE SCALE GENOMIC DNA]</scope>
    <source>
        <strain evidence="1">NZ3</strain>
    </source>
</reference>
<dbReference type="Proteomes" id="UP000244093">
    <property type="component" value="Unassembled WGS sequence"/>
</dbReference>
<name>A0A2R7Y7V4_9CREN</name>
<sequence length="95" mass="10790">MKCFQCLHFKPSETYPKLGVCGLSNEAVLGVGEACEKVSSKFEVLRDKLKRDGWLYCVSCRKLITTEDELLEHLDEVSADFLIDEFAWEDLPASD</sequence>